<evidence type="ECO:0000313" key="4">
    <source>
        <dbReference type="EMBL" id="RJT39236.1"/>
    </source>
</evidence>
<dbReference type="PANTHER" id="PTHR13789">
    <property type="entry name" value="MONOOXYGENASE"/>
    <property type="match status" value="1"/>
</dbReference>
<dbReference type="EMBL" id="QZWZ01000009">
    <property type="protein sequence ID" value="RJT39236.1"/>
    <property type="molecule type" value="Genomic_DNA"/>
</dbReference>
<dbReference type="PANTHER" id="PTHR13789:SF309">
    <property type="entry name" value="PUTATIVE (AFU_ORTHOLOGUE AFUA_6G14510)-RELATED"/>
    <property type="match status" value="1"/>
</dbReference>
<protein>
    <recommendedName>
        <fullName evidence="6">FAD-binding domain-containing protein</fullName>
    </recommendedName>
</protein>
<dbReference type="AlphaFoldDB" id="A0A3A5L5Z2"/>
<dbReference type="InterPro" id="IPR036188">
    <property type="entry name" value="FAD/NAD-bd_sf"/>
</dbReference>
<gene>
    <name evidence="4" type="ORF">D3227_13595</name>
</gene>
<dbReference type="Proteomes" id="UP000272706">
    <property type="component" value="Unassembled WGS sequence"/>
</dbReference>
<reference evidence="4 5" key="1">
    <citation type="submission" date="2018-09" db="EMBL/GenBank/DDBJ databases">
        <title>Mesorhizobium carmichaelinearum sp. nov. isolated from Carmichaelinea spp. root nodules in New Zealand.</title>
        <authorList>
            <person name="De Meyer S.E."/>
        </authorList>
    </citation>
    <scope>NUCLEOTIDE SEQUENCE [LARGE SCALE GENOMIC DNA]</scope>
    <source>
        <strain evidence="4 5">ICMP19557</strain>
    </source>
</reference>
<keyword evidence="1" id="KW-0560">Oxidoreductase</keyword>
<keyword evidence="2" id="KW-0503">Monooxygenase</keyword>
<name>A0A3A5L5Z2_9HYPH</name>
<comment type="caution">
    <text evidence="4">The sequence shown here is derived from an EMBL/GenBank/DDBJ whole genome shotgun (WGS) entry which is preliminary data.</text>
</comment>
<sequence length="99" mass="11055">MAFRASNANQAIEDAVALATVLSHADRKSAPRALLIYEQLRRQRTAGVQRMSRASGARYDASSGDMHTRDRKLDAQRQERAWVWNYDAYAEAETAAASL</sequence>
<proteinExistence type="predicted"/>
<dbReference type="Gene3D" id="3.50.50.60">
    <property type="entry name" value="FAD/NAD(P)-binding domain"/>
    <property type="match status" value="1"/>
</dbReference>
<dbReference type="SUPFAM" id="SSF51905">
    <property type="entry name" value="FAD/NAD(P)-binding domain"/>
    <property type="match status" value="1"/>
</dbReference>
<accession>A0A3A5L5Z2</accession>
<evidence type="ECO:0000256" key="3">
    <source>
        <dbReference type="SAM" id="MobiDB-lite"/>
    </source>
</evidence>
<evidence type="ECO:0000313" key="5">
    <source>
        <dbReference type="Proteomes" id="UP000272706"/>
    </source>
</evidence>
<evidence type="ECO:0008006" key="6">
    <source>
        <dbReference type="Google" id="ProtNLM"/>
    </source>
</evidence>
<dbReference type="InterPro" id="IPR050493">
    <property type="entry name" value="FAD-dep_Monooxygenase_BioMet"/>
</dbReference>
<dbReference type="OrthoDB" id="4230779at2"/>
<dbReference type="GO" id="GO:0004497">
    <property type="term" value="F:monooxygenase activity"/>
    <property type="evidence" value="ECO:0007669"/>
    <property type="project" value="UniProtKB-KW"/>
</dbReference>
<dbReference type="RefSeq" id="WP_120014625.1">
    <property type="nucleotide sequence ID" value="NZ_QZWZ01000009.1"/>
</dbReference>
<feature type="region of interest" description="Disordered" evidence="3">
    <location>
        <begin position="47"/>
        <end position="73"/>
    </location>
</feature>
<keyword evidence="5" id="KW-1185">Reference proteome</keyword>
<evidence type="ECO:0000256" key="1">
    <source>
        <dbReference type="ARBA" id="ARBA00023002"/>
    </source>
</evidence>
<organism evidence="4 5">
    <name type="scientific">Mesorhizobium waimense</name>
    <dbReference type="NCBI Taxonomy" id="1300307"/>
    <lineage>
        <taxon>Bacteria</taxon>
        <taxon>Pseudomonadati</taxon>
        <taxon>Pseudomonadota</taxon>
        <taxon>Alphaproteobacteria</taxon>
        <taxon>Hyphomicrobiales</taxon>
        <taxon>Phyllobacteriaceae</taxon>
        <taxon>Mesorhizobium</taxon>
    </lineage>
</organism>
<evidence type="ECO:0000256" key="2">
    <source>
        <dbReference type="ARBA" id="ARBA00023033"/>
    </source>
</evidence>